<dbReference type="Pfam" id="PF12937">
    <property type="entry name" value="F-box-like"/>
    <property type="match status" value="1"/>
</dbReference>
<dbReference type="InterPro" id="IPR039719">
    <property type="entry name" value="FBXO28"/>
</dbReference>
<protein>
    <recommendedName>
        <fullName evidence="2">F-box domain-containing protein</fullName>
    </recommendedName>
</protein>
<comment type="caution">
    <text evidence="3">The sequence shown here is derived from an EMBL/GenBank/DDBJ whole genome shotgun (WGS) entry which is preliminary data.</text>
</comment>
<dbReference type="InterPro" id="IPR036047">
    <property type="entry name" value="F-box-like_dom_sf"/>
</dbReference>
<dbReference type="PANTHER" id="PTHR13252">
    <property type="entry name" value="F-BOX ONLY PROTEIN 28"/>
    <property type="match status" value="1"/>
</dbReference>
<organism evidence="3 4">
    <name type="scientific">Pseudocercospora fuligena</name>
    <dbReference type="NCBI Taxonomy" id="685502"/>
    <lineage>
        <taxon>Eukaryota</taxon>
        <taxon>Fungi</taxon>
        <taxon>Dikarya</taxon>
        <taxon>Ascomycota</taxon>
        <taxon>Pezizomycotina</taxon>
        <taxon>Dothideomycetes</taxon>
        <taxon>Dothideomycetidae</taxon>
        <taxon>Mycosphaerellales</taxon>
        <taxon>Mycosphaerellaceae</taxon>
        <taxon>Pseudocercospora</taxon>
    </lineage>
</organism>
<keyword evidence="4" id="KW-1185">Reference proteome</keyword>
<name>A0A8H6REQ2_9PEZI</name>
<evidence type="ECO:0000259" key="2">
    <source>
        <dbReference type="PROSITE" id="PS50181"/>
    </source>
</evidence>
<accession>A0A8H6REQ2</accession>
<dbReference type="SUPFAM" id="SSF81383">
    <property type="entry name" value="F-box domain"/>
    <property type="match status" value="1"/>
</dbReference>
<feature type="region of interest" description="Disordered" evidence="1">
    <location>
        <begin position="514"/>
        <end position="534"/>
    </location>
</feature>
<dbReference type="Gene3D" id="1.20.1280.50">
    <property type="match status" value="1"/>
</dbReference>
<feature type="domain" description="F-box" evidence="2">
    <location>
        <begin position="18"/>
        <end position="64"/>
    </location>
</feature>
<reference evidence="3" key="1">
    <citation type="submission" date="2020-04" db="EMBL/GenBank/DDBJ databases">
        <title>Draft genome resource of the tomato pathogen Pseudocercospora fuligena.</title>
        <authorList>
            <person name="Zaccaron A."/>
        </authorList>
    </citation>
    <scope>NUCLEOTIDE SEQUENCE</scope>
    <source>
        <strain evidence="3">PF001</strain>
    </source>
</reference>
<dbReference type="PROSITE" id="PS50181">
    <property type="entry name" value="FBOX"/>
    <property type="match status" value="1"/>
</dbReference>
<evidence type="ECO:0000313" key="3">
    <source>
        <dbReference type="EMBL" id="KAF7190470.1"/>
    </source>
</evidence>
<dbReference type="EMBL" id="JABCIY010000169">
    <property type="protein sequence ID" value="KAF7190470.1"/>
    <property type="molecule type" value="Genomic_DNA"/>
</dbReference>
<dbReference type="InterPro" id="IPR011047">
    <property type="entry name" value="Quinoprotein_ADH-like_sf"/>
</dbReference>
<gene>
    <name evidence="3" type="ORF">HII31_08184</name>
</gene>
<dbReference type="PANTHER" id="PTHR13252:SF9">
    <property type="entry name" value="F-BOX ONLY PROTEIN 28"/>
    <property type="match status" value="1"/>
</dbReference>
<feature type="region of interest" description="Disordered" evidence="1">
    <location>
        <begin position="222"/>
        <end position="245"/>
    </location>
</feature>
<sequence>MIRRRPVLGRFVVIMSTKNNLDRLPDEVILHILSYLETADLVHLHLVASRYLTLGRDNTLWKTLAFDRSRAEALRRRRDWLAAQAPSLAELRNAVTALPGANLTATDVAQLIGRPGQQHASSDPASEARVQRQRAFANWEPGYPIERIDYYEVFIHRHAPIDVAWIDLPNQHVSDRDELREVTGIGLLRDQQDLCRETAVAPLDDGSLCLWDLSARSTDHNGGGGRLLAQSKPGLLSGRPPSSVSESHAIMTETGAVECVSIDHSASKGYCGVQNLLHEVDLNTLSISSTKEYPFPITALSEVQGRQPLTVGTNMTVHLYDPRDPAFMTGEASSGGELIGGSVYSHATLAQPGPLSILHHGDAEDSSIWVAGRFTSLLNYDRRFFPRLRGTVFSGARISCLSSIPHPFLPRDLDLLRNPQATISARLEAKSGLGTTLMAAAEYKGKGSLELYGLPGMQNYLNRQTASATKLLSVAPQGGRIVISDGDGHIKWMERDGFTYARTFNINDVLPKQETTSRQYTNPRADSAEATQGAEQIAGPAGLLQTEADQDDIVQKIVPLGSNSSGMVYGSGRIDINQNKLLLWTGDGKLGVLGFGQRNPLGGEDWHDALEDQSQAMSVEERAREDAEKQYGMAMRRALKRNADEVRFVRGLGMGAL</sequence>
<dbReference type="GO" id="GO:0000209">
    <property type="term" value="P:protein polyubiquitination"/>
    <property type="evidence" value="ECO:0007669"/>
    <property type="project" value="TreeGrafter"/>
</dbReference>
<proteinExistence type="predicted"/>
<dbReference type="Proteomes" id="UP000660729">
    <property type="component" value="Unassembled WGS sequence"/>
</dbReference>
<dbReference type="AlphaFoldDB" id="A0A8H6REQ2"/>
<dbReference type="OrthoDB" id="3219396at2759"/>
<evidence type="ECO:0000313" key="4">
    <source>
        <dbReference type="Proteomes" id="UP000660729"/>
    </source>
</evidence>
<dbReference type="InterPro" id="IPR001810">
    <property type="entry name" value="F-box_dom"/>
</dbReference>
<evidence type="ECO:0000256" key="1">
    <source>
        <dbReference type="SAM" id="MobiDB-lite"/>
    </source>
</evidence>
<dbReference type="SUPFAM" id="SSF50998">
    <property type="entry name" value="Quinoprotein alcohol dehydrogenase-like"/>
    <property type="match status" value="1"/>
</dbReference>